<reference evidence="7 8" key="1">
    <citation type="submission" date="2010-06" db="EMBL/GenBank/DDBJ databases">
        <title>Complete sequence chromosome of Methanohalobium evestigatum Z-7303.</title>
        <authorList>
            <consortium name="US DOE Joint Genome Institute"/>
            <person name="Lucas S."/>
            <person name="Copeland A."/>
            <person name="Lapidus A."/>
            <person name="Cheng J.-F."/>
            <person name="Bruce D."/>
            <person name="Goodwin L."/>
            <person name="Pitluck S."/>
            <person name="Saunders E."/>
            <person name="Detter J.C."/>
            <person name="Han C."/>
            <person name="Tapia R."/>
            <person name="Land M."/>
            <person name="Hauser L."/>
            <person name="Kyrpides N."/>
            <person name="Mikhailova N."/>
            <person name="Sieprawska-Lupa M."/>
            <person name="Whitman W.B."/>
            <person name="Anderson I."/>
            <person name="Woyke T."/>
        </authorList>
    </citation>
    <scope>NUCLEOTIDE SEQUENCE [LARGE SCALE GENOMIC DNA]</scope>
    <source>
        <strain evidence="8">ATCC BAA-1072 / DSM 3721 / NBRC 107634 / OCM 161 / Z-7303</strain>
    </source>
</reference>
<evidence type="ECO:0000256" key="1">
    <source>
        <dbReference type="ARBA" id="ARBA00022434"/>
    </source>
</evidence>
<dbReference type="GO" id="GO:0005829">
    <property type="term" value="C:cytosol"/>
    <property type="evidence" value="ECO:0007669"/>
    <property type="project" value="TreeGrafter"/>
</dbReference>
<dbReference type="PROSITE" id="PS50905">
    <property type="entry name" value="FERRITIN_LIKE"/>
    <property type="match status" value="1"/>
</dbReference>
<dbReference type="FunFam" id="1.20.1260.10:FF:000001">
    <property type="entry name" value="Non-heme ferritin"/>
    <property type="match status" value="1"/>
</dbReference>
<gene>
    <name evidence="7" type="ordered locus">Metev_0307</name>
</gene>
<dbReference type="InterPro" id="IPR041719">
    <property type="entry name" value="Ferritin_prok"/>
</dbReference>
<dbReference type="CDD" id="cd01055">
    <property type="entry name" value="Nonheme_Ferritin"/>
    <property type="match status" value="1"/>
</dbReference>
<dbReference type="GO" id="GO:0008199">
    <property type="term" value="F:ferric iron binding"/>
    <property type="evidence" value="ECO:0007669"/>
    <property type="project" value="InterPro"/>
</dbReference>
<keyword evidence="2" id="KW-0479">Metal-binding</keyword>
<keyword evidence="1" id="KW-0409">Iron storage</keyword>
<protein>
    <submittedName>
        <fullName evidence="7">Ferroxidase</fullName>
        <ecNumber evidence="7">1.16.3.1</ecNumber>
    </submittedName>
</protein>
<feature type="domain" description="Ferritin-like diiron" evidence="6">
    <location>
        <begin position="1"/>
        <end position="145"/>
    </location>
</feature>
<dbReference type="InterPro" id="IPR009078">
    <property type="entry name" value="Ferritin-like_SF"/>
</dbReference>
<keyword evidence="3 7" id="KW-0560">Oxidoreductase</keyword>
<dbReference type="SUPFAM" id="SSF47240">
    <property type="entry name" value="Ferritin-like"/>
    <property type="match status" value="1"/>
</dbReference>
<evidence type="ECO:0000256" key="4">
    <source>
        <dbReference type="ARBA" id="ARBA00023004"/>
    </source>
</evidence>
<dbReference type="GO" id="GO:0004322">
    <property type="term" value="F:ferroxidase activity"/>
    <property type="evidence" value="ECO:0007669"/>
    <property type="project" value="UniProtKB-EC"/>
</dbReference>
<sequence>MLSEKMTEALNVQLNKEMYSAYLYMSMSAYSTYIGLNGFANWFMVQYQEEMTHAMKFYDYINDHGAQVKLMEIPQPPTAFDSALDMFEKTLKHEKFVTKSINELVDLAVEEKDHATYTFLQWYVSEQIEEEANDNEIISKLKLMGEDGSGMYMLDKELSQRVFVPEYTSKALSGAQTQTQAEDKGQ</sequence>
<dbReference type="RefSeq" id="WP_013193802.1">
    <property type="nucleotide sequence ID" value="NC_014253.1"/>
</dbReference>
<keyword evidence="5" id="KW-1133">Transmembrane helix</keyword>
<dbReference type="KEGG" id="mev:Metev_0307"/>
<evidence type="ECO:0000313" key="8">
    <source>
        <dbReference type="Proteomes" id="UP000000391"/>
    </source>
</evidence>
<dbReference type="GO" id="GO:0006879">
    <property type="term" value="P:intracellular iron ion homeostasis"/>
    <property type="evidence" value="ECO:0007669"/>
    <property type="project" value="UniProtKB-KW"/>
</dbReference>
<dbReference type="EC" id="1.16.3.1" evidence="7"/>
<dbReference type="Proteomes" id="UP000000391">
    <property type="component" value="Chromosome"/>
</dbReference>
<evidence type="ECO:0000256" key="3">
    <source>
        <dbReference type="ARBA" id="ARBA00023002"/>
    </source>
</evidence>
<dbReference type="STRING" id="644295.Metev_0307"/>
<dbReference type="InterPro" id="IPR001519">
    <property type="entry name" value="Ferritin"/>
</dbReference>
<dbReference type="GeneID" id="9345920"/>
<name>D7E6L2_METEZ</name>
<dbReference type="GO" id="GO:0008198">
    <property type="term" value="F:ferrous iron binding"/>
    <property type="evidence" value="ECO:0007669"/>
    <property type="project" value="TreeGrafter"/>
</dbReference>
<dbReference type="AlphaFoldDB" id="D7E6L2"/>
<dbReference type="GO" id="GO:0042802">
    <property type="term" value="F:identical protein binding"/>
    <property type="evidence" value="ECO:0007669"/>
    <property type="project" value="UniProtKB-ARBA"/>
</dbReference>
<evidence type="ECO:0000256" key="5">
    <source>
        <dbReference type="SAM" id="Phobius"/>
    </source>
</evidence>
<dbReference type="InterPro" id="IPR012347">
    <property type="entry name" value="Ferritin-like"/>
</dbReference>
<dbReference type="PANTHER" id="PTHR11431">
    <property type="entry name" value="FERRITIN"/>
    <property type="match status" value="1"/>
</dbReference>
<proteinExistence type="predicted"/>
<accession>D7E6L2</accession>
<dbReference type="EMBL" id="CP002069">
    <property type="protein sequence ID" value="ADI73234.1"/>
    <property type="molecule type" value="Genomic_DNA"/>
</dbReference>
<dbReference type="Pfam" id="PF00210">
    <property type="entry name" value="Ferritin"/>
    <property type="match status" value="1"/>
</dbReference>
<organism evidence="7 8">
    <name type="scientific">Methanohalobium evestigatum (strain ATCC BAA-1072 / DSM 3721 / NBRC 107634 / OCM 161 / Z-7303)</name>
    <dbReference type="NCBI Taxonomy" id="644295"/>
    <lineage>
        <taxon>Archaea</taxon>
        <taxon>Methanobacteriati</taxon>
        <taxon>Methanobacteriota</taxon>
        <taxon>Stenosarchaea group</taxon>
        <taxon>Methanomicrobia</taxon>
        <taxon>Methanosarcinales</taxon>
        <taxon>Methanosarcinaceae</taxon>
        <taxon>Methanohalobium</taxon>
    </lineage>
</organism>
<dbReference type="Gene3D" id="1.20.1260.10">
    <property type="match status" value="1"/>
</dbReference>
<evidence type="ECO:0000259" key="6">
    <source>
        <dbReference type="PROSITE" id="PS50905"/>
    </source>
</evidence>
<dbReference type="PANTHER" id="PTHR11431:SF127">
    <property type="entry name" value="BACTERIAL NON-HEME FERRITIN"/>
    <property type="match status" value="1"/>
</dbReference>
<keyword evidence="5" id="KW-0472">Membrane</keyword>
<dbReference type="HOGENOM" id="CLU_065681_1_2_2"/>
<keyword evidence="5" id="KW-0812">Transmembrane</keyword>
<dbReference type="OrthoDB" id="4859at2157"/>
<dbReference type="InterPro" id="IPR008331">
    <property type="entry name" value="Ferritin_DPS_dom"/>
</dbReference>
<feature type="transmembrane region" description="Helical" evidence="5">
    <location>
        <begin position="21"/>
        <end position="44"/>
    </location>
</feature>
<keyword evidence="8" id="KW-1185">Reference proteome</keyword>
<dbReference type="InterPro" id="IPR009040">
    <property type="entry name" value="Ferritin-like_diiron"/>
</dbReference>
<evidence type="ECO:0000256" key="2">
    <source>
        <dbReference type="ARBA" id="ARBA00022723"/>
    </source>
</evidence>
<evidence type="ECO:0000313" key="7">
    <source>
        <dbReference type="EMBL" id="ADI73234.1"/>
    </source>
</evidence>
<dbReference type="GO" id="GO:0006826">
    <property type="term" value="P:iron ion transport"/>
    <property type="evidence" value="ECO:0007669"/>
    <property type="project" value="InterPro"/>
</dbReference>
<keyword evidence="4" id="KW-0408">Iron</keyword>